<evidence type="ECO:0000259" key="2">
    <source>
        <dbReference type="PROSITE" id="PS51322"/>
    </source>
</evidence>
<proteinExistence type="predicted"/>
<dbReference type="PROSITE" id="PS51322">
    <property type="entry name" value="UEV"/>
    <property type="match status" value="1"/>
</dbReference>
<dbReference type="CDD" id="cd11685">
    <property type="entry name" value="UEV_TSG101-like"/>
    <property type="match status" value="1"/>
</dbReference>
<keyword evidence="4" id="KW-1185">Reference proteome</keyword>
<feature type="region of interest" description="Disordered" evidence="1">
    <location>
        <begin position="159"/>
        <end position="198"/>
    </location>
</feature>
<feature type="compositionally biased region" description="Basic and acidic residues" evidence="1">
    <location>
        <begin position="188"/>
        <end position="198"/>
    </location>
</feature>
<evidence type="ECO:0000313" key="4">
    <source>
        <dbReference type="Proteomes" id="UP001221898"/>
    </source>
</evidence>
<dbReference type="GO" id="GO:0015031">
    <property type="term" value="P:protein transport"/>
    <property type="evidence" value="ECO:0007669"/>
    <property type="project" value="InterPro"/>
</dbReference>
<dbReference type="Pfam" id="PF05743">
    <property type="entry name" value="UEV"/>
    <property type="match status" value="1"/>
</dbReference>
<dbReference type="InterPro" id="IPR016135">
    <property type="entry name" value="UBQ-conjugating_enzyme/RWD"/>
</dbReference>
<dbReference type="Gene3D" id="3.10.110.10">
    <property type="entry name" value="Ubiquitin Conjugating Enzyme"/>
    <property type="match status" value="1"/>
</dbReference>
<gene>
    <name evidence="3" type="ORF">AAFF_G00098480</name>
</gene>
<sequence length="198" mass="22739">MVLFSLQQYKHRRLIADEISSVISVYKCLTPEMGVYVFTDGTSRNLMNLSGTVRVCYMGEQFNIPVCVWLLDSYPQNPPICFVKPTKDMMIVAGQYTDASGKIDLPYLQDWSYPQTDLFGLIQVMTVVFGEEPPMFLRPTAQPVPAFVQENYFLQGQSQQLSPPEPWRQTEVNSSEESYFTLEQEDEQSFHSRNETSC</sequence>
<dbReference type="InterPro" id="IPR008883">
    <property type="entry name" value="UEV_N"/>
</dbReference>
<evidence type="ECO:0000313" key="3">
    <source>
        <dbReference type="EMBL" id="KAJ8390928.1"/>
    </source>
</evidence>
<protein>
    <recommendedName>
        <fullName evidence="2">UEV domain-containing protein</fullName>
    </recommendedName>
</protein>
<comment type="caution">
    <text evidence="3">The sequence shown here is derived from an EMBL/GenBank/DDBJ whole genome shotgun (WGS) entry which is preliminary data.</text>
</comment>
<dbReference type="PANTHER" id="PTHR23306">
    <property type="entry name" value="TUMOR SUSCEPTIBILITY GENE 101 PROTEIN-RELATED"/>
    <property type="match status" value="1"/>
</dbReference>
<reference evidence="3" key="1">
    <citation type="journal article" date="2023" name="Science">
        <title>Genome structures resolve the early diversification of teleost fishes.</title>
        <authorList>
            <person name="Parey E."/>
            <person name="Louis A."/>
            <person name="Montfort J."/>
            <person name="Bouchez O."/>
            <person name="Roques C."/>
            <person name="Iampietro C."/>
            <person name="Lluch J."/>
            <person name="Castinel A."/>
            <person name="Donnadieu C."/>
            <person name="Desvignes T."/>
            <person name="Floi Bucao C."/>
            <person name="Jouanno E."/>
            <person name="Wen M."/>
            <person name="Mejri S."/>
            <person name="Dirks R."/>
            <person name="Jansen H."/>
            <person name="Henkel C."/>
            <person name="Chen W.J."/>
            <person name="Zahm M."/>
            <person name="Cabau C."/>
            <person name="Klopp C."/>
            <person name="Thompson A.W."/>
            <person name="Robinson-Rechavi M."/>
            <person name="Braasch I."/>
            <person name="Lecointre G."/>
            <person name="Bobe J."/>
            <person name="Postlethwait J.H."/>
            <person name="Berthelot C."/>
            <person name="Roest Crollius H."/>
            <person name="Guiguen Y."/>
        </authorList>
    </citation>
    <scope>NUCLEOTIDE SEQUENCE</scope>
    <source>
        <strain evidence="3">NC1722</strain>
    </source>
</reference>
<feature type="domain" description="UEV" evidence="2">
    <location>
        <begin position="1"/>
        <end position="139"/>
    </location>
</feature>
<accession>A0AAD7WBT4</accession>
<dbReference type="InterPro" id="IPR052070">
    <property type="entry name" value="ESCRT-I_UEV_domain"/>
</dbReference>
<dbReference type="PANTHER" id="PTHR23306:SF25">
    <property type="entry name" value="TUMOR SUSCEPTIBILITY GENE 101 PROTEIN"/>
    <property type="match status" value="1"/>
</dbReference>
<dbReference type="Proteomes" id="UP001221898">
    <property type="component" value="Unassembled WGS sequence"/>
</dbReference>
<dbReference type="GO" id="GO:0008333">
    <property type="term" value="P:endosome to lysosome transport"/>
    <property type="evidence" value="ECO:0007669"/>
    <property type="project" value="TreeGrafter"/>
</dbReference>
<name>A0AAD7WBT4_9TELE</name>
<evidence type="ECO:0000256" key="1">
    <source>
        <dbReference type="SAM" id="MobiDB-lite"/>
    </source>
</evidence>
<dbReference type="GO" id="GO:0043130">
    <property type="term" value="F:ubiquitin binding"/>
    <property type="evidence" value="ECO:0007669"/>
    <property type="project" value="TreeGrafter"/>
</dbReference>
<dbReference type="EMBL" id="JAINUG010000164">
    <property type="protein sequence ID" value="KAJ8390928.1"/>
    <property type="molecule type" value="Genomic_DNA"/>
</dbReference>
<organism evidence="3 4">
    <name type="scientific">Aldrovandia affinis</name>
    <dbReference type="NCBI Taxonomy" id="143900"/>
    <lineage>
        <taxon>Eukaryota</taxon>
        <taxon>Metazoa</taxon>
        <taxon>Chordata</taxon>
        <taxon>Craniata</taxon>
        <taxon>Vertebrata</taxon>
        <taxon>Euteleostomi</taxon>
        <taxon>Actinopterygii</taxon>
        <taxon>Neopterygii</taxon>
        <taxon>Teleostei</taxon>
        <taxon>Notacanthiformes</taxon>
        <taxon>Halosauridae</taxon>
        <taxon>Aldrovandia</taxon>
    </lineage>
</organism>
<dbReference type="SUPFAM" id="SSF54495">
    <property type="entry name" value="UBC-like"/>
    <property type="match status" value="1"/>
</dbReference>
<dbReference type="GO" id="GO:0000813">
    <property type="term" value="C:ESCRT I complex"/>
    <property type="evidence" value="ECO:0007669"/>
    <property type="project" value="TreeGrafter"/>
</dbReference>
<dbReference type="AlphaFoldDB" id="A0AAD7WBT4"/>